<proteinExistence type="predicted"/>
<dbReference type="EMBL" id="ML994713">
    <property type="protein sequence ID" value="KAF2176162.1"/>
    <property type="molecule type" value="Genomic_DNA"/>
</dbReference>
<gene>
    <name evidence="1" type="ORF">K469DRAFT_682652</name>
</gene>
<reference evidence="1" key="1">
    <citation type="journal article" date="2020" name="Stud. Mycol.">
        <title>101 Dothideomycetes genomes: a test case for predicting lifestyles and emergence of pathogens.</title>
        <authorList>
            <person name="Haridas S."/>
            <person name="Albert R."/>
            <person name="Binder M."/>
            <person name="Bloem J."/>
            <person name="Labutti K."/>
            <person name="Salamov A."/>
            <person name="Andreopoulos B."/>
            <person name="Baker S."/>
            <person name="Barry K."/>
            <person name="Bills G."/>
            <person name="Bluhm B."/>
            <person name="Cannon C."/>
            <person name="Castanera R."/>
            <person name="Culley D."/>
            <person name="Daum C."/>
            <person name="Ezra D."/>
            <person name="Gonzalez J."/>
            <person name="Henrissat B."/>
            <person name="Kuo A."/>
            <person name="Liang C."/>
            <person name="Lipzen A."/>
            <person name="Lutzoni F."/>
            <person name="Magnuson J."/>
            <person name="Mondo S."/>
            <person name="Nolan M."/>
            <person name="Ohm R."/>
            <person name="Pangilinan J."/>
            <person name="Park H.-J."/>
            <person name="Ramirez L."/>
            <person name="Alfaro M."/>
            <person name="Sun H."/>
            <person name="Tritt A."/>
            <person name="Yoshinaga Y."/>
            <person name="Zwiers L.-H."/>
            <person name="Turgeon B."/>
            <person name="Goodwin S."/>
            <person name="Spatafora J."/>
            <person name="Crous P."/>
            <person name="Grigoriev I."/>
        </authorList>
    </citation>
    <scope>NUCLEOTIDE SEQUENCE</scope>
    <source>
        <strain evidence="1">CBS 207.26</strain>
    </source>
</reference>
<organism evidence="1 2">
    <name type="scientific">Zopfia rhizophila CBS 207.26</name>
    <dbReference type="NCBI Taxonomy" id="1314779"/>
    <lineage>
        <taxon>Eukaryota</taxon>
        <taxon>Fungi</taxon>
        <taxon>Dikarya</taxon>
        <taxon>Ascomycota</taxon>
        <taxon>Pezizomycotina</taxon>
        <taxon>Dothideomycetes</taxon>
        <taxon>Dothideomycetes incertae sedis</taxon>
        <taxon>Zopfiaceae</taxon>
        <taxon>Zopfia</taxon>
    </lineage>
</organism>
<protein>
    <submittedName>
        <fullName evidence="1">Uncharacterized protein</fullName>
    </submittedName>
</protein>
<sequence length="171" mass="19940">MNSETFAERLEFFYAYIGNERKTILLIGNFSAHELGVEIAPPADIRIVFLPKNPTSSTVIKGKAGKQEQAEDITPLFIRALEIGRIEEAREISRFLNPVDEDLKVKERDANLKENFQHYTDQIGEEFVDKKDDKVVHEPIPSTEQALKAVHLLERYYIQEKRQQRKELRIW</sequence>
<dbReference type="Proteomes" id="UP000800200">
    <property type="component" value="Unassembled WGS sequence"/>
</dbReference>
<dbReference type="AlphaFoldDB" id="A0A6A6DCS6"/>
<evidence type="ECO:0000313" key="1">
    <source>
        <dbReference type="EMBL" id="KAF2176162.1"/>
    </source>
</evidence>
<name>A0A6A6DCS6_9PEZI</name>
<accession>A0A6A6DCS6</accession>
<keyword evidence="2" id="KW-1185">Reference proteome</keyword>
<evidence type="ECO:0000313" key="2">
    <source>
        <dbReference type="Proteomes" id="UP000800200"/>
    </source>
</evidence>